<dbReference type="InterPro" id="IPR009003">
    <property type="entry name" value="Peptidase_S1_PA"/>
</dbReference>
<dbReference type="Proteomes" id="UP000272627">
    <property type="component" value="Unassembled WGS sequence"/>
</dbReference>
<dbReference type="Proteomes" id="UP000275613">
    <property type="component" value="Unassembled WGS sequence"/>
</dbReference>
<evidence type="ECO:0000313" key="4">
    <source>
        <dbReference type="Proteomes" id="UP000275613"/>
    </source>
</evidence>
<dbReference type="EMBL" id="RBPV01000080">
    <property type="protein sequence ID" value="RMO64415.1"/>
    <property type="molecule type" value="Genomic_DNA"/>
</dbReference>
<evidence type="ECO:0008006" key="5">
    <source>
        <dbReference type="Google" id="ProtNLM"/>
    </source>
</evidence>
<dbReference type="EMBL" id="RBOA01000186">
    <property type="protein sequence ID" value="RMM01113.1"/>
    <property type="molecule type" value="Genomic_DNA"/>
</dbReference>
<dbReference type="SUPFAM" id="SSF50494">
    <property type="entry name" value="Trypsin-like serine proteases"/>
    <property type="match status" value="1"/>
</dbReference>
<organism evidence="1 3">
    <name type="scientific">Pseudomonas amygdali pv. eriobotryae</name>
    <dbReference type="NCBI Taxonomy" id="129137"/>
    <lineage>
        <taxon>Bacteria</taxon>
        <taxon>Pseudomonadati</taxon>
        <taxon>Pseudomonadota</taxon>
        <taxon>Gammaproteobacteria</taxon>
        <taxon>Pseudomonadales</taxon>
        <taxon>Pseudomonadaceae</taxon>
        <taxon>Pseudomonas</taxon>
        <taxon>Pseudomonas amygdali</taxon>
    </lineage>
</organism>
<comment type="caution">
    <text evidence="1">The sequence shown here is derived from an EMBL/GenBank/DDBJ whole genome shotgun (WGS) entry which is preliminary data.</text>
</comment>
<evidence type="ECO:0000313" key="1">
    <source>
        <dbReference type="EMBL" id="RMM01113.1"/>
    </source>
</evidence>
<evidence type="ECO:0000313" key="2">
    <source>
        <dbReference type="EMBL" id="RMO64415.1"/>
    </source>
</evidence>
<sequence>MQKSEEFMSVAGVVDMLQGHVHPVILSSEHFDEHYSHHGVGTALVLEHSGELFVITAQHVLNNQGATHEELRILLRKAPISILFDLRSVFQDESDPDLDSDLVIFRVVKSQHAALFAAGLSSLNAEYCAQTSDLSHADALYVFGYPDEGRGYDYDSKELDAQMHWLRGLLAPPGIPGLSTIRIIGDRPRDLRGMSGSVVIADVDDLWKFAGMVTLASEKHDLLNFIPAERITHYLNKMVVMGMEEF</sequence>
<gene>
    <name evidence="2" type="ORF">ALQ39_04068</name>
    <name evidence="1" type="ORF">ALQ86_01383</name>
</gene>
<dbReference type="RefSeq" id="WP_057422298.1">
    <property type="nucleotide sequence ID" value="NZ_BMZY01000028.1"/>
</dbReference>
<dbReference type="AlphaFoldDB" id="A0A125N2G4"/>
<protein>
    <recommendedName>
        <fullName evidence="5">Trypsin domain protein</fullName>
    </recommendedName>
</protein>
<name>A0A125N2G4_PSEA0</name>
<evidence type="ECO:0000313" key="3">
    <source>
        <dbReference type="Proteomes" id="UP000272627"/>
    </source>
</evidence>
<reference evidence="3 4" key="1">
    <citation type="submission" date="2018-08" db="EMBL/GenBank/DDBJ databases">
        <title>Recombination of ecologically and evolutionarily significant loci maintains genetic cohesion in the Pseudomonas syringae species complex.</title>
        <authorList>
            <person name="Dillon M."/>
            <person name="Thakur S."/>
            <person name="Almeida R.N.D."/>
            <person name="Weir B.S."/>
            <person name="Guttman D.S."/>
        </authorList>
    </citation>
    <scope>NUCLEOTIDE SEQUENCE [LARGE SCALE GENOMIC DNA]</scope>
    <source>
        <strain evidence="2 4">ICMP 4316</strain>
        <strain evidence="1 3">ICMP 8636</strain>
    </source>
</reference>
<accession>A0A125N2G4</accession>
<proteinExistence type="predicted"/>